<sequence>MSNQATSSSDSSVNIFDSRAFRQALGCFPTGVAIVTTRTPEGRPVGLTINSFSSLSLEPPLIMWSLVNHSPSRAFFENCNYFAINIINSKQTEAALGFANSKIEDKFALVSHADGEEGVPLIDDCVATFVCENYRQYEGGDHTIFIGRVVRHSTITEHEPAVFHRGKFTRLSE</sequence>
<evidence type="ECO:0000313" key="5">
    <source>
        <dbReference type="Proteomes" id="UP001500227"/>
    </source>
</evidence>
<reference evidence="5" key="1">
    <citation type="journal article" date="2019" name="Int. J. Syst. Evol. Microbiol.">
        <title>The Global Catalogue of Microorganisms (GCM) 10K type strain sequencing project: providing services to taxonomists for standard genome sequencing and annotation.</title>
        <authorList>
            <consortium name="The Broad Institute Genomics Platform"/>
            <consortium name="The Broad Institute Genome Sequencing Center for Infectious Disease"/>
            <person name="Wu L."/>
            <person name="Ma J."/>
        </authorList>
    </citation>
    <scope>NUCLEOTIDE SEQUENCE [LARGE SCALE GENOMIC DNA]</scope>
    <source>
        <strain evidence="5">JCM 18423</strain>
    </source>
</reference>
<dbReference type="RefSeq" id="WP_260650301.1">
    <property type="nucleotide sequence ID" value="NZ_BAABKD010000009.1"/>
</dbReference>
<proteinExistence type="inferred from homology"/>
<evidence type="ECO:0000256" key="1">
    <source>
        <dbReference type="ARBA" id="ARBA00008898"/>
    </source>
</evidence>
<dbReference type="InterPro" id="IPR002563">
    <property type="entry name" value="Flavin_Rdtase-like_dom"/>
</dbReference>
<dbReference type="PANTHER" id="PTHR30466">
    <property type="entry name" value="FLAVIN REDUCTASE"/>
    <property type="match status" value="1"/>
</dbReference>
<gene>
    <name evidence="4" type="ORF">GCM10023337_15100</name>
</gene>
<dbReference type="EMBL" id="BAABKD010000009">
    <property type="protein sequence ID" value="GAA5090578.1"/>
    <property type="molecule type" value="Genomic_DNA"/>
</dbReference>
<dbReference type="SUPFAM" id="SSF50475">
    <property type="entry name" value="FMN-binding split barrel"/>
    <property type="match status" value="1"/>
</dbReference>
<evidence type="ECO:0000256" key="2">
    <source>
        <dbReference type="ARBA" id="ARBA00023002"/>
    </source>
</evidence>
<dbReference type="SMART" id="SM00903">
    <property type="entry name" value="Flavin_Reduct"/>
    <property type="match status" value="1"/>
</dbReference>
<comment type="caution">
    <text evidence="4">The sequence shown here is derived from an EMBL/GenBank/DDBJ whole genome shotgun (WGS) entry which is preliminary data.</text>
</comment>
<evidence type="ECO:0000259" key="3">
    <source>
        <dbReference type="SMART" id="SM00903"/>
    </source>
</evidence>
<evidence type="ECO:0000313" key="4">
    <source>
        <dbReference type="EMBL" id="GAA5090578.1"/>
    </source>
</evidence>
<organism evidence="4 5">
    <name type="scientific">Paenalcaligenes hermetiae</name>
    <dbReference type="NCBI Taxonomy" id="1157987"/>
    <lineage>
        <taxon>Bacteria</taxon>
        <taxon>Pseudomonadati</taxon>
        <taxon>Pseudomonadota</taxon>
        <taxon>Betaproteobacteria</taxon>
        <taxon>Burkholderiales</taxon>
        <taxon>Alcaligenaceae</taxon>
        <taxon>Paenalcaligenes</taxon>
    </lineage>
</organism>
<keyword evidence="5" id="KW-1185">Reference proteome</keyword>
<name>A0ABP9M799_9BURK</name>
<dbReference type="Gene3D" id="2.30.110.10">
    <property type="entry name" value="Electron Transport, Fmn-binding Protein, Chain A"/>
    <property type="match status" value="1"/>
</dbReference>
<keyword evidence="2" id="KW-0560">Oxidoreductase</keyword>
<dbReference type="InterPro" id="IPR050268">
    <property type="entry name" value="NADH-dep_flavin_reductase"/>
</dbReference>
<dbReference type="InterPro" id="IPR012349">
    <property type="entry name" value="Split_barrel_FMN-bd"/>
</dbReference>
<protein>
    <submittedName>
        <fullName evidence="4">Flavin reductase family protein</fullName>
    </submittedName>
</protein>
<comment type="similarity">
    <text evidence="1">Belongs to the non-flavoprotein flavin reductase family.</text>
</comment>
<dbReference type="PANTHER" id="PTHR30466:SF11">
    <property type="entry name" value="FLAVIN-DEPENDENT MONOOXYGENASE, REDUCTASE SUBUNIT HSAB"/>
    <property type="match status" value="1"/>
</dbReference>
<accession>A0ABP9M799</accession>
<dbReference type="Proteomes" id="UP001500227">
    <property type="component" value="Unassembled WGS sequence"/>
</dbReference>
<feature type="domain" description="Flavin reductase like" evidence="3">
    <location>
        <begin position="25"/>
        <end position="170"/>
    </location>
</feature>
<dbReference type="Pfam" id="PF01613">
    <property type="entry name" value="Flavin_Reduct"/>
    <property type="match status" value="1"/>
</dbReference>